<gene>
    <name evidence="6" type="ORF">KKP3000_002260</name>
</gene>
<name>A0ABV5AAI7_9BACL</name>
<sequence>MHVSPLLEIVWIGLASNLDNGGVGVAYGVRQVRIPWLPNLVIAIISFAGTLFAGLFGNVITHWVAPFIDNLVGAIVIICVGIGVLLQPFLKLHPQSRSKIVRIIFSPEEADFNKNNHISLTESIVLGIALSMNALAGGFDAGITQLNILYTSIFVGVFSFLLLWVGTFIGKKFAANRLGDHATIVAGILLILIGIEQFF</sequence>
<keyword evidence="2 5" id="KW-0812">Transmembrane</keyword>
<feature type="transmembrane region" description="Helical" evidence="5">
    <location>
        <begin position="181"/>
        <end position="198"/>
    </location>
</feature>
<dbReference type="RefSeq" id="WP_275472596.1">
    <property type="nucleotide sequence ID" value="NZ_CP162940.1"/>
</dbReference>
<evidence type="ECO:0000256" key="5">
    <source>
        <dbReference type="SAM" id="Phobius"/>
    </source>
</evidence>
<feature type="transmembrane region" description="Helical" evidence="5">
    <location>
        <begin position="40"/>
        <end position="65"/>
    </location>
</feature>
<dbReference type="PANTHER" id="PTHR35529">
    <property type="entry name" value="MANGANESE EFFLUX PUMP MNTP-RELATED"/>
    <property type="match status" value="1"/>
</dbReference>
<keyword evidence="7" id="KW-1185">Reference proteome</keyword>
<comment type="caution">
    <text evidence="6">The sequence shown here is derived from an EMBL/GenBank/DDBJ whole genome shotgun (WGS) entry which is preliminary data.</text>
</comment>
<evidence type="ECO:0000256" key="3">
    <source>
        <dbReference type="ARBA" id="ARBA00022989"/>
    </source>
</evidence>
<feature type="transmembrane region" description="Helical" evidence="5">
    <location>
        <begin position="71"/>
        <end position="90"/>
    </location>
</feature>
<organism evidence="6 7">
    <name type="scientific">Alicyclobacillus fastidiosus</name>
    <dbReference type="NCBI Taxonomy" id="392011"/>
    <lineage>
        <taxon>Bacteria</taxon>
        <taxon>Bacillati</taxon>
        <taxon>Bacillota</taxon>
        <taxon>Bacilli</taxon>
        <taxon>Bacillales</taxon>
        <taxon>Alicyclobacillaceae</taxon>
        <taxon>Alicyclobacillus</taxon>
    </lineage>
</organism>
<feature type="transmembrane region" description="Helical" evidence="5">
    <location>
        <begin position="124"/>
        <end position="143"/>
    </location>
</feature>
<evidence type="ECO:0000256" key="2">
    <source>
        <dbReference type="ARBA" id="ARBA00022692"/>
    </source>
</evidence>
<protein>
    <submittedName>
        <fullName evidence="6">Manganese efflux pump</fullName>
    </submittedName>
</protein>
<dbReference type="Pfam" id="PF02659">
    <property type="entry name" value="Mntp"/>
    <property type="match status" value="1"/>
</dbReference>
<feature type="transmembrane region" description="Helical" evidence="5">
    <location>
        <begin position="149"/>
        <end position="169"/>
    </location>
</feature>
<reference evidence="6 7" key="1">
    <citation type="journal article" date="2024" name="Int. J. Mol. Sci.">
        <title>Exploration of Alicyclobacillus spp. Genome in Search of Antibiotic Resistance.</title>
        <authorList>
            <person name="Bucka-Kolendo J."/>
            <person name="Kiousi D.E."/>
            <person name="Dekowska A."/>
            <person name="Mikolajczuk-Szczyrba A."/>
            <person name="Karadedos D.M."/>
            <person name="Michael P."/>
            <person name="Galanis A."/>
            <person name="Sokolowska B."/>
        </authorList>
    </citation>
    <scope>NUCLEOTIDE SEQUENCE [LARGE SCALE GENOMIC DNA]</scope>
    <source>
        <strain evidence="6 7">KKP 3000</strain>
    </source>
</reference>
<dbReference type="Proteomes" id="UP001579974">
    <property type="component" value="Unassembled WGS sequence"/>
</dbReference>
<dbReference type="EMBL" id="JBDXSU010000002">
    <property type="protein sequence ID" value="MFB5189260.1"/>
    <property type="molecule type" value="Genomic_DNA"/>
</dbReference>
<accession>A0ABV5AAI7</accession>
<dbReference type="PANTHER" id="PTHR35529:SF2">
    <property type="entry name" value="SPORULATION PROTEIN YTAF-RELATED"/>
    <property type="match status" value="1"/>
</dbReference>
<keyword evidence="4 5" id="KW-0472">Membrane</keyword>
<evidence type="ECO:0000313" key="6">
    <source>
        <dbReference type="EMBL" id="MFB5189260.1"/>
    </source>
</evidence>
<dbReference type="InterPro" id="IPR003810">
    <property type="entry name" value="Mntp/YtaF"/>
</dbReference>
<evidence type="ECO:0000256" key="4">
    <source>
        <dbReference type="ARBA" id="ARBA00023136"/>
    </source>
</evidence>
<evidence type="ECO:0000313" key="7">
    <source>
        <dbReference type="Proteomes" id="UP001579974"/>
    </source>
</evidence>
<keyword evidence="1" id="KW-1003">Cell membrane</keyword>
<proteinExistence type="predicted"/>
<keyword evidence="3 5" id="KW-1133">Transmembrane helix</keyword>
<evidence type="ECO:0000256" key="1">
    <source>
        <dbReference type="ARBA" id="ARBA00022475"/>
    </source>
</evidence>